<dbReference type="SUPFAM" id="SSF48113">
    <property type="entry name" value="Heme-dependent peroxidases"/>
    <property type="match status" value="1"/>
</dbReference>
<dbReference type="PRINTS" id="PR00458">
    <property type="entry name" value="PEROXIDASE"/>
</dbReference>
<dbReference type="GO" id="GO:0034599">
    <property type="term" value="P:cellular response to oxidative stress"/>
    <property type="evidence" value="ECO:0007669"/>
    <property type="project" value="InterPro"/>
</dbReference>
<keyword evidence="4 12" id="KW-0560">Oxidoreductase</keyword>
<dbReference type="CDD" id="cd00067">
    <property type="entry name" value="GAL4"/>
    <property type="match status" value="1"/>
</dbReference>
<dbReference type="CDD" id="cd12148">
    <property type="entry name" value="fungal_TF_MHR"/>
    <property type="match status" value="1"/>
</dbReference>
<evidence type="ECO:0000256" key="11">
    <source>
        <dbReference type="PIRSR" id="PIRSR601621-4"/>
    </source>
</evidence>
<dbReference type="PANTHER" id="PTHR31356">
    <property type="entry name" value="THYLAKOID LUMENAL 29 KDA PROTEIN, CHLOROPLASTIC-RELATED"/>
    <property type="match status" value="1"/>
</dbReference>
<feature type="binding site" evidence="9">
    <location>
        <position position="683"/>
    </location>
    <ligand>
        <name>Ca(2+)</name>
        <dbReference type="ChEBI" id="CHEBI:29108"/>
        <label>1</label>
    </ligand>
</feature>
<dbReference type="Gene3D" id="1.10.520.10">
    <property type="match status" value="1"/>
</dbReference>
<comment type="cofactor">
    <cofactor evidence="9 12">
        <name>Ca(2+)</name>
        <dbReference type="ChEBI" id="CHEBI:29108"/>
    </cofactor>
    <text evidence="9 12">Binds 2 calcium ions per subunit.</text>
</comment>
<dbReference type="PRINTS" id="PR00462">
    <property type="entry name" value="LIGNINASE"/>
</dbReference>
<keyword evidence="9 12" id="KW-0106">Calcium</keyword>
<name>A0A8H4J6R7_9PEZI</name>
<gene>
    <name evidence="16" type="ORF">GTA08_BOTSDO01699</name>
</gene>
<dbReference type="GO" id="GO:0008270">
    <property type="term" value="F:zinc ion binding"/>
    <property type="evidence" value="ECO:0007669"/>
    <property type="project" value="InterPro"/>
</dbReference>
<keyword evidence="7" id="KW-0539">Nucleus</keyword>
<evidence type="ECO:0000256" key="1">
    <source>
        <dbReference type="ARBA" id="ARBA00006089"/>
    </source>
</evidence>
<dbReference type="InterPro" id="IPR044831">
    <property type="entry name" value="Ccp1-like"/>
</dbReference>
<feature type="region of interest" description="Disordered" evidence="13">
    <location>
        <begin position="1"/>
        <end position="34"/>
    </location>
</feature>
<dbReference type="Gene3D" id="1.10.420.10">
    <property type="entry name" value="Peroxidase, domain 2"/>
    <property type="match status" value="1"/>
</dbReference>
<dbReference type="EMBL" id="WWBZ02000001">
    <property type="protein sequence ID" value="KAF4313771.1"/>
    <property type="molecule type" value="Genomic_DNA"/>
</dbReference>
<dbReference type="InterPro" id="IPR001621">
    <property type="entry name" value="Ligninase"/>
</dbReference>
<accession>A0A8H4J6R7</accession>
<feature type="binding site" evidence="9">
    <location>
        <position position="666"/>
    </location>
    <ligand>
        <name>Ca(2+)</name>
        <dbReference type="ChEBI" id="CHEBI:29108"/>
        <label>1</label>
    </ligand>
</feature>
<evidence type="ECO:0000256" key="13">
    <source>
        <dbReference type="SAM" id="MobiDB-lite"/>
    </source>
</evidence>
<dbReference type="Proteomes" id="UP000572817">
    <property type="component" value="Unassembled WGS sequence"/>
</dbReference>
<feature type="binding site" evidence="9">
    <location>
        <position position="797"/>
    </location>
    <ligand>
        <name>Ca(2+)</name>
        <dbReference type="ChEBI" id="CHEBI:29108"/>
        <label>2</label>
    </ligand>
</feature>
<proteinExistence type="inferred from homology"/>
<feature type="site" description="Transition state stabilizer" evidence="10">
    <location>
        <position position="661"/>
    </location>
</feature>
<dbReference type="InterPro" id="IPR001138">
    <property type="entry name" value="Zn2Cys6_DnaBD"/>
</dbReference>
<evidence type="ECO:0000256" key="7">
    <source>
        <dbReference type="ARBA" id="ARBA00023242"/>
    </source>
</evidence>
<dbReference type="PROSITE" id="PS00435">
    <property type="entry name" value="PEROXIDASE_1"/>
    <property type="match status" value="1"/>
</dbReference>
<comment type="cofactor">
    <cofactor evidence="9">
        <name>heme b</name>
        <dbReference type="ChEBI" id="CHEBI:60344"/>
    </cofactor>
    <text evidence="9">Binds 1 heme b (iron(II)-protoporphyrin IX) group per subunit.</text>
</comment>
<keyword evidence="6" id="KW-0325">Glycoprotein</keyword>
<dbReference type="OrthoDB" id="1919336at2759"/>
<evidence type="ECO:0000256" key="8">
    <source>
        <dbReference type="PIRSR" id="PIRSR601621-1"/>
    </source>
</evidence>
<dbReference type="GO" id="GO:0020037">
    <property type="term" value="F:heme binding"/>
    <property type="evidence" value="ECO:0007669"/>
    <property type="project" value="UniProtKB-UniRule"/>
</dbReference>
<dbReference type="InterPro" id="IPR036864">
    <property type="entry name" value="Zn2-C6_fun-type_DNA-bd_sf"/>
</dbReference>
<dbReference type="PROSITE" id="PS50873">
    <property type="entry name" value="PEROXIDASE_4"/>
    <property type="match status" value="1"/>
</dbReference>
<evidence type="ECO:0000259" key="14">
    <source>
        <dbReference type="PROSITE" id="PS50048"/>
    </source>
</evidence>
<dbReference type="PROSITE" id="PS00463">
    <property type="entry name" value="ZN2_CY6_FUNGAL_1"/>
    <property type="match status" value="1"/>
</dbReference>
<dbReference type="GO" id="GO:0000981">
    <property type="term" value="F:DNA-binding transcription factor activity, RNA polymerase II-specific"/>
    <property type="evidence" value="ECO:0007669"/>
    <property type="project" value="InterPro"/>
</dbReference>
<evidence type="ECO:0000259" key="15">
    <source>
        <dbReference type="PROSITE" id="PS50873"/>
    </source>
</evidence>
<organism evidence="16 17">
    <name type="scientific">Botryosphaeria dothidea</name>
    <dbReference type="NCBI Taxonomy" id="55169"/>
    <lineage>
        <taxon>Eukaryota</taxon>
        <taxon>Fungi</taxon>
        <taxon>Dikarya</taxon>
        <taxon>Ascomycota</taxon>
        <taxon>Pezizomycotina</taxon>
        <taxon>Dothideomycetes</taxon>
        <taxon>Dothideomycetes incertae sedis</taxon>
        <taxon>Botryosphaeriales</taxon>
        <taxon>Botryosphaeriaceae</taxon>
        <taxon>Botryosphaeria</taxon>
    </lineage>
</organism>
<dbReference type="PANTHER" id="PTHR31356:SF66">
    <property type="entry name" value="CATALASE-PEROXIDASE"/>
    <property type="match status" value="1"/>
</dbReference>
<evidence type="ECO:0000256" key="10">
    <source>
        <dbReference type="PIRSR" id="PIRSR601621-3"/>
    </source>
</evidence>
<dbReference type="InterPro" id="IPR002016">
    <property type="entry name" value="Haem_peroxidase"/>
</dbReference>
<evidence type="ECO:0000313" key="16">
    <source>
        <dbReference type="EMBL" id="KAF4313771.1"/>
    </source>
</evidence>
<protein>
    <recommendedName>
        <fullName evidence="12">Peroxidase</fullName>
        <ecNumber evidence="12">1.11.1.-</ecNumber>
    </recommendedName>
</protein>
<evidence type="ECO:0000256" key="9">
    <source>
        <dbReference type="PIRSR" id="PIRSR601621-2"/>
    </source>
</evidence>
<evidence type="ECO:0000256" key="3">
    <source>
        <dbReference type="ARBA" id="ARBA00022617"/>
    </source>
</evidence>
<keyword evidence="9" id="KW-0408">Iron</keyword>
<dbReference type="AlphaFoldDB" id="A0A8H4J6R7"/>
<keyword evidence="17" id="KW-1185">Reference proteome</keyword>
<dbReference type="GO" id="GO:0004601">
    <property type="term" value="F:peroxidase activity"/>
    <property type="evidence" value="ECO:0007669"/>
    <property type="project" value="UniProtKB-KW"/>
</dbReference>
<reference evidence="16" key="1">
    <citation type="submission" date="2020-04" db="EMBL/GenBank/DDBJ databases">
        <title>Genome Assembly and Annotation of Botryosphaeria dothidea sdau 11-99, a Latent Pathogen of Apple Fruit Ring Rot in China.</title>
        <authorList>
            <person name="Yu C."/>
            <person name="Diao Y."/>
            <person name="Lu Q."/>
            <person name="Zhao J."/>
            <person name="Cui S."/>
            <person name="Peng C."/>
            <person name="He B."/>
            <person name="Liu H."/>
        </authorList>
    </citation>
    <scope>NUCLEOTIDE SEQUENCE [LARGE SCALE GENOMIC DNA]</scope>
    <source>
        <strain evidence="16">Sdau11-99</strain>
    </source>
</reference>
<evidence type="ECO:0000256" key="5">
    <source>
        <dbReference type="ARBA" id="ARBA00023157"/>
    </source>
</evidence>
<evidence type="ECO:0000313" key="17">
    <source>
        <dbReference type="Proteomes" id="UP000572817"/>
    </source>
</evidence>
<comment type="similarity">
    <text evidence="1 12">Belongs to the peroxidase family. Ligninase subfamily.</text>
</comment>
<dbReference type="Gene3D" id="4.10.240.10">
    <property type="entry name" value="Zn(2)-C6 fungal-type DNA-binding domain"/>
    <property type="match status" value="1"/>
</dbReference>
<feature type="compositionally biased region" description="Pro residues" evidence="13">
    <location>
        <begin position="9"/>
        <end position="31"/>
    </location>
</feature>
<keyword evidence="3 9" id="KW-0349">Heme</keyword>
<feature type="binding site" description="axial binding residue" evidence="9">
    <location>
        <position position="796"/>
    </location>
    <ligand>
        <name>heme b</name>
        <dbReference type="ChEBI" id="CHEBI:60344"/>
    </ligand>
    <ligandPart>
        <name>Fe</name>
        <dbReference type="ChEBI" id="CHEBI:18248"/>
    </ligandPart>
</feature>
<feature type="binding site" evidence="9">
    <location>
        <position position="687"/>
    </location>
    <ligand>
        <name>Ca(2+)</name>
        <dbReference type="ChEBI" id="CHEBI:29108"/>
        <label>1</label>
    </ligand>
</feature>
<feature type="binding site" evidence="9">
    <location>
        <position position="821"/>
    </location>
    <ligand>
        <name>Ca(2+)</name>
        <dbReference type="ChEBI" id="CHEBI:29108"/>
        <label>2</label>
    </ligand>
</feature>
<dbReference type="GO" id="GO:0000302">
    <property type="term" value="P:response to reactive oxygen species"/>
    <property type="evidence" value="ECO:0007669"/>
    <property type="project" value="TreeGrafter"/>
</dbReference>
<dbReference type="InterPro" id="IPR019793">
    <property type="entry name" value="Peroxidases_heam-ligand_BS"/>
</dbReference>
<dbReference type="Pfam" id="PF00141">
    <property type="entry name" value="peroxidase"/>
    <property type="match status" value="1"/>
</dbReference>
<feature type="active site" description="Proton acceptor" evidence="8">
    <location>
        <position position="665"/>
    </location>
</feature>
<feature type="domain" description="Zn(2)-C6 fungal-type" evidence="14">
    <location>
        <begin position="44"/>
        <end position="74"/>
    </location>
</feature>
<feature type="disulfide bond" evidence="11">
    <location>
        <begin position="652"/>
        <end position="738"/>
    </location>
</feature>
<dbReference type="Pfam" id="PF00172">
    <property type="entry name" value="Zn_clus"/>
    <property type="match status" value="1"/>
</dbReference>
<keyword evidence="5 11" id="KW-1015">Disulfide bond</keyword>
<keyword evidence="9 12" id="KW-0479">Metal-binding</keyword>
<dbReference type="InterPro" id="IPR010255">
    <property type="entry name" value="Haem_peroxidase_sf"/>
</dbReference>
<sequence length="921" mass="101082">MSSRRPLLPMAPAPPDARPGKLPLPPPPPSLPQQNARRALTHVACSTCRKRKIKCDGGRPACGACTSGGKECLYDAEKGETRTAALKNRNIALQRHLDSATQALRMLQATPDPEADYLYQRLRLATDLPAFLSTLDPSLPVEPPEIPRAQTQLAWIDVSGVLRYIRDNIESIRYAFTVFTERTAMLFHVYTEDDAAQTLAHACQSALLDLPTPMLCEMCSIVAIVSHFNRYQIPPNISDLMYSVAKHLLDDLITHSPIRAIKACTLLAFCNIVTKATVGLTYVDIGLGIARNLGLYGQERPHTIDVESWYDAKKVWRSLVLCKGWLQATLGYLTDESAYPTCDISFEACGVWNSQEFFRTEFTKIAILKGKILGTAAHPYLLQETIDGIRSDLRSWYTALPPQWNLSQNLSNINDRGLRITTSYLHLLHLGAMMLLHRRVVHSYIQLQKREPGRAFEMIAGAAEAVTEGITAARLSARLLSIVHDEGGITRHCWICIFQAYMSCCTMLYTSFHRRLQRADPGLESVDDIQLSEQAFTVLTMCAELDPGAVKLRGTLLPYVSMLKDTVQNYAVKLFVISFFWDIPISRLKMRFSATLMTACTVSSAHALFFPSLDLPSITLPSLFRRQSSSCPAVWTQISSELSAAFIANGQCNDLARAALRFAFHDQGTFTNTAAFAAPAGGGADGSLLLNDEEMTRIENNNDPIRSVRSFLLDLMAKHSVGAADLVAFAASAAIKSCPGGPTVRTVVGRRDSSAAAAPRLLPPGFGPGSDHDSILQLFRDKGFSPSELAALMGAHSVARAFDQAQLPRGIELDSTPSQFDVKYYDEMLSAQPPQGVGRLDSDRNLAKDGTTVGNQFKRFVGDQSRFEERFADAMFKLSVLGVPQNEVAGFVDCTAALPVGSAKRDVRARAINARARGGSD</sequence>
<dbReference type="GO" id="GO:0042744">
    <property type="term" value="P:hydrogen peroxide catabolic process"/>
    <property type="evidence" value="ECO:0007669"/>
    <property type="project" value="TreeGrafter"/>
</dbReference>
<feature type="domain" description="Plant heme peroxidase family profile" evidence="15">
    <location>
        <begin position="619"/>
        <end position="911"/>
    </location>
</feature>
<feature type="binding site" evidence="9">
    <location>
        <position position="816"/>
    </location>
    <ligand>
        <name>Ca(2+)</name>
        <dbReference type="ChEBI" id="CHEBI:29108"/>
        <label>2</label>
    </ligand>
</feature>
<evidence type="ECO:0000256" key="6">
    <source>
        <dbReference type="ARBA" id="ARBA00023180"/>
    </source>
</evidence>
<feature type="binding site" evidence="9">
    <location>
        <position position="814"/>
    </location>
    <ligand>
        <name>Ca(2+)</name>
        <dbReference type="ChEBI" id="CHEBI:29108"/>
        <label>2</label>
    </ligand>
</feature>
<dbReference type="SMART" id="SM00066">
    <property type="entry name" value="GAL4"/>
    <property type="match status" value="1"/>
</dbReference>
<keyword evidence="2 12" id="KW-0575">Peroxidase</keyword>
<evidence type="ECO:0000256" key="2">
    <source>
        <dbReference type="ARBA" id="ARBA00022559"/>
    </source>
</evidence>
<comment type="caution">
    <text evidence="16">The sequence shown here is derived from an EMBL/GenBank/DDBJ whole genome shotgun (WGS) entry which is preliminary data.</text>
</comment>
<evidence type="ECO:0000256" key="4">
    <source>
        <dbReference type="ARBA" id="ARBA00023002"/>
    </source>
</evidence>
<evidence type="ECO:0000256" key="12">
    <source>
        <dbReference type="RuleBase" id="RU363051"/>
    </source>
</evidence>
<dbReference type="SUPFAM" id="SSF57701">
    <property type="entry name" value="Zn2/Cys6 DNA-binding domain"/>
    <property type="match status" value="1"/>
</dbReference>
<feature type="binding site" evidence="9">
    <location>
        <position position="685"/>
    </location>
    <ligand>
        <name>Ca(2+)</name>
        <dbReference type="ChEBI" id="CHEBI:29108"/>
        <label>1</label>
    </ligand>
</feature>
<dbReference type="PROSITE" id="PS50048">
    <property type="entry name" value="ZN2_CY6_FUNGAL_2"/>
    <property type="match status" value="1"/>
</dbReference>
<feature type="disulfide bond" evidence="11">
    <location>
        <begin position="631"/>
        <end position="894"/>
    </location>
</feature>
<dbReference type="EC" id="1.11.1.-" evidence="12"/>